<evidence type="ECO:0000313" key="6">
    <source>
        <dbReference type="Proteomes" id="UP000054560"/>
    </source>
</evidence>
<dbReference type="Pfam" id="PF04889">
    <property type="entry name" value="Cwf_Cwc_15"/>
    <property type="match status" value="1"/>
</dbReference>
<dbReference type="AlphaFoldDB" id="A0A0L0G4L3"/>
<dbReference type="GO" id="GO:0045292">
    <property type="term" value="P:mRNA cis splicing, via spliceosome"/>
    <property type="evidence" value="ECO:0007669"/>
    <property type="project" value="TreeGrafter"/>
</dbReference>
<keyword evidence="6" id="KW-1185">Reference proteome</keyword>
<organism evidence="5 6">
    <name type="scientific">Sphaeroforma arctica JP610</name>
    <dbReference type="NCBI Taxonomy" id="667725"/>
    <lineage>
        <taxon>Eukaryota</taxon>
        <taxon>Ichthyosporea</taxon>
        <taxon>Ichthyophonida</taxon>
        <taxon>Sphaeroforma</taxon>
    </lineage>
</organism>
<dbReference type="GO" id="GO:0071013">
    <property type="term" value="C:catalytic step 2 spliceosome"/>
    <property type="evidence" value="ECO:0007669"/>
    <property type="project" value="TreeGrafter"/>
</dbReference>
<dbReference type="STRING" id="667725.A0A0L0G4L3"/>
<accession>A0A0L0G4L3</accession>
<dbReference type="eggNOG" id="KOG3228">
    <property type="taxonomic scope" value="Eukaryota"/>
</dbReference>
<dbReference type="OrthoDB" id="30179at2759"/>
<dbReference type="Proteomes" id="UP000054560">
    <property type="component" value="Unassembled WGS sequence"/>
</dbReference>
<evidence type="ECO:0000256" key="4">
    <source>
        <dbReference type="SAM" id="MobiDB-lite"/>
    </source>
</evidence>
<feature type="region of interest" description="Disordered" evidence="4">
    <location>
        <begin position="1"/>
        <end position="51"/>
    </location>
</feature>
<proteinExistence type="inferred from homology"/>
<evidence type="ECO:0008006" key="7">
    <source>
        <dbReference type="Google" id="ProtNLM"/>
    </source>
</evidence>
<dbReference type="GO" id="GO:0003723">
    <property type="term" value="F:RNA binding"/>
    <property type="evidence" value="ECO:0007669"/>
    <property type="project" value="TreeGrafter"/>
</dbReference>
<dbReference type="InterPro" id="IPR006973">
    <property type="entry name" value="Cwf_Cwc_15"/>
</dbReference>
<feature type="region of interest" description="Disordered" evidence="4">
    <location>
        <begin position="63"/>
        <end position="170"/>
    </location>
</feature>
<protein>
    <recommendedName>
        <fullName evidence="7">Cwf15/Cwc15 cell cycle control protein</fullName>
    </recommendedName>
</protein>
<evidence type="ECO:0000313" key="5">
    <source>
        <dbReference type="EMBL" id="KNC83839.1"/>
    </source>
</evidence>
<dbReference type="PANTHER" id="PTHR12718:SF2">
    <property type="entry name" value="SPLICEOSOME-ASSOCIATED PROTEIN CWC15 HOMOLOG"/>
    <property type="match status" value="1"/>
</dbReference>
<reference evidence="5 6" key="1">
    <citation type="submission" date="2011-02" db="EMBL/GenBank/DDBJ databases">
        <title>The Genome Sequence of Sphaeroforma arctica JP610.</title>
        <authorList>
            <consortium name="The Broad Institute Genome Sequencing Platform"/>
            <person name="Russ C."/>
            <person name="Cuomo C."/>
            <person name="Young S.K."/>
            <person name="Zeng Q."/>
            <person name="Gargeya S."/>
            <person name="Alvarado L."/>
            <person name="Berlin A."/>
            <person name="Chapman S.B."/>
            <person name="Chen Z."/>
            <person name="Freedman E."/>
            <person name="Gellesch M."/>
            <person name="Goldberg J."/>
            <person name="Griggs A."/>
            <person name="Gujja S."/>
            <person name="Heilman E."/>
            <person name="Heiman D."/>
            <person name="Howarth C."/>
            <person name="Mehta T."/>
            <person name="Neiman D."/>
            <person name="Pearson M."/>
            <person name="Roberts A."/>
            <person name="Saif S."/>
            <person name="Shea T."/>
            <person name="Shenoy N."/>
            <person name="Sisk P."/>
            <person name="Stolte C."/>
            <person name="Sykes S."/>
            <person name="White J."/>
            <person name="Yandava C."/>
            <person name="Burger G."/>
            <person name="Gray M.W."/>
            <person name="Holland P.W.H."/>
            <person name="King N."/>
            <person name="Lang F.B.F."/>
            <person name="Roger A.J."/>
            <person name="Ruiz-Trillo I."/>
            <person name="Haas B."/>
            <person name="Nusbaum C."/>
            <person name="Birren B."/>
        </authorList>
    </citation>
    <scope>NUCLEOTIDE SEQUENCE [LARGE SCALE GENOMIC DNA]</scope>
    <source>
        <strain evidence="5 6">JP610</strain>
    </source>
</reference>
<dbReference type="EMBL" id="KQ241806">
    <property type="protein sequence ID" value="KNC83839.1"/>
    <property type="molecule type" value="Genomic_DNA"/>
</dbReference>
<gene>
    <name evidence="5" type="ORF">SARC_03921</name>
</gene>
<feature type="compositionally biased region" description="Basic and acidic residues" evidence="4">
    <location>
        <begin position="134"/>
        <end position="166"/>
    </location>
</feature>
<dbReference type="RefSeq" id="XP_014157741.1">
    <property type="nucleotide sequence ID" value="XM_014302266.1"/>
</dbReference>
<name>A0A0L0G4L3_9EUKA</name>
<keyword evidence="2" id="KW-0507">mRNA processing</keyword>
<dbReference type="GeneID" id="25904425"/>
<evidence type="ECO:0000256" key="3">
    <source>
        <dbReference type="ARBA" id="ARBA00023187"/>
    </source>
</evidence>
<keyword evidence="3" id="KW-0508">mRNA splicing</keyword>
<evidence type="ECO:0000256" key="2">
    <source>
        <dbReference type="ARBA" id="ARBA00022664"/>
    </source>
</evidence>
<comment type="similarity">
    <text evidence="1">Belongs to the CWC15 family.</text>
</comment>
<sequence>MTTAHRPTWTPAIGGGTARDQGKTFQYSSRDLPSELTLKTRKRAPGDEADEYDRLDLKEDLLRKERESRAKRRKENGLDVDIIRDDEKESLPGVGSSGLNLVDDATAALDADDKDSDDDEDDSDDDDSDDDEAELLRELENIKRERAEEQAEKDAEEREEQDRIRTESLMQGNPLLHENRDFAVKKRWDDDVIFKNCARGLNDKKEQTYINDTIRSEFHRRFMKKYVQ</sequence>
<feature type="compositionally biased region" description="Acidic residues" evidence="4">
    <location>
        <begin position="110"/>
        <end position="133"/>
    </location>
</feature>
<dbReference type="PANTHER" id="PTHR12718">
    <property type="entry name" value="CELL CYCLE CONTROL PROTEIN CWF15"/>
    <property type="match status" value="1"/>
</dbReference>
<feature type="compositionally biased region" description="Basic and acidic residues" evidence="4">
    <location>
        <begin position="75"/>
        <end position="90"/>
    </location>
</feature>
<evidence type="ECO:0000256" key="1">
    <source>
        <dbReference type="ARBA" id="ARBA00006644"/>
    </source>
</evidence>